<evidence type="ECO:0000256" key="4">
    <source>
        <dbReference type="ARBA" id="ARBA00023235"/>
    </source>
</evidence>
<dbReference type="EC" id="5.1.3.15" evidence="3"/>
<dbReference type="PANTHER" id="PTHR11122:SF13">
    <property type="entry name" value="GLUCOSE-6-PHOSPHATE 1-EPIMERASE"/>
    <property type="match status" value="1"/>
</dbReference>
<dbReference type="Pfam" id="PF01263">
    <property type="entry name" value="Aldose_epim"/>
    <property type="match status" value="1"/>
</dbReference>
<organism evidence="7 8">
    <name type="scientific">Carpinus fangiana</name>
    <dbReference type="NCBI Taxonomy" id="176857"/>
    <lineage>
        <taxon>Eukaryota</taxon>
        <taxon>Viridiplantae</taxon>
        <taxon>Streptophyta</taxon>
        <taxon>Embryophyta</taxon>
        <taxon>Tracheophyta</taxon>
        <taxon>Spermatophyta</taxon>
        <taxon>Magnoliopsida</taxon>
        <taxon>eudicotyledons</taxon>
        <taxon>Gunneridae</taxon>
        <taxon>Pentapetalae</taxon>
        <taxon>rosids</taxon>
        <taxon>fabids</taxon>
        <taxon>Fagales</taxon>
        <taxon>Betulaceae</taxon>
        <taxon>Carpinus</taxon>
    </lineage>
</organism>
<dbReference type="GO" id="GO:0047938">
    <property type="term" value="F:glucose-6-phosphate 1-epimerase activity"/>
    <property type="evidence" value="ECO:0007669"/>
    <property type="project" value="UniProtKB-EC"/>
</dbReference>
<feature type="binding site" evidence="5">
    <location>
        <position position="106"/>
    </location>
    <ligand>
        <name>substrate</name>
    </ligand>
</feature>
<dbReference type="GO" id="GO:0030246">
    <property type="term" value="F:carbohydrate binding"/>
    <property type="evidence" value="ECO:0007669"/>
    <property type="project" value="InterPro"/>
</dbReference>
<comment type="caution">
    <text evidence="7">The sequence shown here is derived from an EMBL/GenBank/DDBJ whole genome shotgun (WGS) entry which is preliminary data.</text>
</comment>
<sequence>MVERANRPSALASAPASLPPQPHVELSKDEVTATLPDKSSVKILLHGATVTSWKSASGNENLFLSDAAVLDGSKPVRGGIPVVFPVFGPPPSDHATSKLPQHGFARSSKWEFLGKSFTESSGVKLDFGLDNTSLGEQAKAQWPHAFGLQYSVTLSPGGELRTMLNVRNTGDSAWEFQTLLHTYFRIPSISTTAITGLLGTEYVDKVLNASTYTESKTALPITGEVDRGWSQGYRDMEPVD</sequence>
<feature type="binding site" evidence="5">
    <location>
        <position position="101"/>
    </location>
    <ligand>
        <name>substrate</name>
    </ligand>
</feature>
<evidence type="ECO:0000313" key="7">
    <source>
        <dbReference type="EMBL" id="KAB8346289.1"/>
    </source>
</evidence>
<dbReference type="InterPro" id="IPR025532">
    <property type="entry name" value="G6P_1-epimerase"/>
</dbReference>
<evidence type="ECO:0000256" key="5">
    <source>
        <dbReference type="PIRSR" id="PIRSR016020-2"/>
    </source>
</evidence>
<dbReference type="InterPro" id="IPR014718">
    <property type="entry name" value="GH-type_carb-bd"/>
</dbReference>
<gene>
    <name evidence="7" type="ORF">FH972_023333</name>
</gene>
<dbReference type="GO" id="GO:0005737">
    <property type="term" value="C:cytoplasm"/>
    <property type="evidence" value="ECO:0007669"/>
    <property type="project" value="TreeGrafter"/>
</dbReference>
<keyword evidence="8" id="KW-1185">Reference proteome</keyword>
<evidence type="ECO:0000313" key="8">
    <source>
        <dbReference type="Proteomes" id="UP000327013"/>
    </source>
</evidence>
<reference evidence="7 8" key="1">
    <citation type="submission" date="2019-06" db="EMBL/GenBank/DDBJ databases">
        <title>A chromosomal-level reference genome of Carpinus fangiana (Coryloideae, Betulaceae).</title>
        <authorList>
            <person name="Yang X."/>
            <person name="Wang Z."/>
            <person name="Zhang L."/>
            <person name="Hao G."/>
            <person name="Liu J."/>
            <person name="Yang Y."/>
        </authorList>
    </citation>
    <scope>NUCLEOTIDE SEQUENCE [LARGE SCALE GENOMIC DNA]</scope>
    <source>
        <strain evidence="7">Cfa_2016G</strain>
        <tissue evidence="7">Leaf</tissue>
    </source>
</reference>
<dbReference type="PIRSF" id="PIRSF016020">
    <property type="entry name" value="PHexose_mutarotase"/>
    <property type="match status" value="1"/>
</dbReference>
<feature type="region of interest" description="Disordered" evidence="6">
    <location>
        <begin position="1"/>
        <end position="23"/>
    </location>
</feature>
<accession>A0A5N6KUX3</accession>
<dbReference type="InterPro" id="IPR011013">
    <property type="entry name" value="Gal_mutarotase_sf_dom"/>
</dbReference>
<comment type="similarity">
    <text evidence="2">Belongs to the glucose-6-phosphate 1-epimerase family.</text>
</comment>
<dbReference type="SUPFAM" id="SSF74650">
    <property type="entry name" value="Galactose mutarotase-like"/>
    <property type="match status" value="1"/>
</dbReference>
<dbReference type="Gene3D" id="2.70.98.10">
    <property type="match status" value="1"/>
</dbReference>
<dbReference type="EMBL" id="VIBQ01000013">
    <property type="protein sequence ID" value="KAB8346289.1"/>
    <property type="molecule type" value="Genomic_DNA"/>
</dbReference>
<evidence type="ECO:0000256" key="1">
    <source>
        <dbReference type="ARBA" id="ARBA00001096"/>
    </source>
</evidence>
<evidence type="ECO:0000256" key="3">
    <source>
        <dbReference type="ARBA" id="ARBA00012083"/>
    </source>
</evidence>
<dbReference type="GO" id="GO:0005975">
    <property type="term" value="P:carbohydrate metabolic process"/>
    <property type="evidence" value="ECO:0007669"/>
    <property type="project" value="InterPro"/>
</dbReference>
<protein>
    <recommendedName>
        <fullName evidence="3">glucose-6-phosphate 1-epimerase</fullName>
        <ecNumber evidence="3">5.1.3.15</ecNumber>
    </recommendedName>
</protein>
<dbReference type="Proteomes" id="UP000327013">
    <property type="component" value="Unassembled WGS sequence"/>
</dbReference>
<feature type="binding site" evidence="5">
    <location>
        <position position="77"/>
    </location>
    <ligand>
        <name>substrate</name>
    </ligand>
</feature>
<keyword evidence="4" id="KW-0413">Isomerase</keyword>
<dbReference type="InterPro" id="IPR008183">
    <property type="entry name" value="Aldose_1/G6P_1-epimerase"/>
</dbReference>
<dbReference type="PANTHER" id="PTHR11122">
    <property type="entry name" value="APOSPORY-ASSOCIATED PROTEIN C-RELATED"/>
    <property type="match status" value="1"/>
</dbReference>
<proteinExistence type="inferred from homology"/>
<name>A0A5N6KUX3_9ROSI</name>
<comment type="catalytic activity">
    <reaction evidence="1">
        <text>alpha-D-glucose 6-phosphate = beta-D-glucose 6-phosphate</text>
        <dbReference type="Rhea" id="RHEA:16249"/>
        <dbReference type="ChEBI" id="CHEBI:58225"/>
        <dbReference type="ChEBI" id="CHEBI:58247"/>
        <dbReference type="EC" id="5.1.3.15"/>
    </reaction>
</comment>
<dbReference type="AlphaFoldDB" id="A0A5N6KUX3"/>
<evidence type="ECO:0000256" key="6">
    <source>
        <dbReference type="SAM" id="MobiDB-lite"/>
    </source>
</evidence>
<evidence type="ECO:0000256" key="2">
    <source>
        <dbReference type="ARBA" id="ARBA00005866"/>
    </source>
</evidence>
<dbReference type="OrthoDB" id="1659429at2759"/>